<keyword evidence="2" id="KW-1185">Reference proteome</keyword>
<dbReference type="AlphaFoldDB" id="A0A386Z958"/>
<proteinExistence type="predicted"/>
<evidence type="ECO:0000313" key="1">
    <source>
        <dbReference type="EMBL" id="AYF73125.1"/>
    </source>
</evidence>
<protein>
    <submittedName>
        <fullName evidence="1">Uncharacterized protein</fullName>
    </submittedName>
</protein>
<dbReference type="KEGG" id="nyu:D7D52_03715"/>
<name>A0A386Z958_9NOCA</name>
<reference evidence="1 2" key="1">
    <citation type="submission" date="2018-09" db="EMBL/GenBank/DDBJ databases">
        <title>Nocardia yunnanensis sp. nov., an actinomycete isolated from a soil sample.</title>
        <authorList>
            <person name="Zhang J."/>
        </authorList>
    </citation>
    <scope>NUCLEOTIDE SEQUENCE [LARGE SCALE GENOMIC DNA]</scope>
    <source>
        <strain evidence="1 2">CFHS0054</strain>
    </source>
</reference>
<organism evidence="1 2">
    <name type="scientific">Nocardia yunnanensis</name>
    <dbReference type="NCBI Taxonomy" id="2382165"/>
    <lineage>
        <taxon>Bacteria</taxon>
        <taxon>Bacillati</taxon>
        <taxon>Actinomycetota</taxon>
        <taxon>Actinomycetes</taxon>
        <taxon>Mycobacteriales</taxon>
        <taxon>Nocardiaceae</taxon>
        <taxon>Nocardia</taxon>
    </lineage>
</organism>
<accession>A0A386Z958</accession>
<dbReference type="EMBL" id="CP032568">
    <property type="protein sequence ID" value="AYF73125.1"/>
    <property type="molecule type" value="Genomic_DNA"/>
</dbReference>
<sequence length="110" mass="11714">MRLQFLGKCGTEGGGCPSLYTTDHDTYVVQGWKTGTPETIEIPHHLTGFVDPDTFLGAPMTDSGRGTFILSGAPVTDPEALGQMDIYPDETCVEVPKLGRTFYGNATSAG</sequence>
<evidence type="ECO:0000313" key="2">
    <source>
        <dbReference type="Proteomes" id="UP000267164"/>
    </source>
</evidence>
<dbReference type="Proteomes" id="UP000267164">
    <property type="component" value="Chromosome"/>
</dbReference>
<dbReference type="OrthoDB" id="3577809at2"/>
<gene>
    <name evidence="1" type="ORF">D7D52_03715</name>
</gene>